<protein>
    <submittedName>
        <fullName evidence="3">Uncharacterized protein LOC111362923</fullName>
    </submittedName>
</protein>
<evidence type="ECO:0000256" key="1">
    <source>
        <dbReference type="SAM" id="SignalP"/>
    </source>
</evidence>
<name>A0A9J7EUF7_SPOLT</name>
<keyword evidence="2" id="KW-1185">Reference proteome</keyword>
<reference evidence="3" key="1">
    <citation type="submission" date="2025-08" db="UniProtKB">
        <authorList>
            <consortium name="RefSeq"/>
        </authorList>
    </citation>
    <scope>IDENTIFICATION</scope>
    <source>
        <strain evidence="3">Ishihara</strain>
        <tissue evidence="3">Whole body</tissue>
    </source>
</reference>
<feature type="chain" id="PRO_5039937469" evidence="1">
    <location>
        <begin position="20"/>
        <end position="108"/>
    </location>
</feature>
<sequence>MFLSKAFVVLLVAFLGTSCFPGDGFVSASPLPQLYQLPQPYSPQQPHTATTSDVPTTTTILPTVTTSDLCLVSKSRFSETSAQTDLDIWLQNTAMDVMGQNPLKERKN</sequence>
<keyword evidence="1" id="KW-0732">Signal</keyword>
<organism evidence="2 3">
    <name type="scientific">Spodoptera litura</name>
    <name type="common">Asian cotton leafworm</name>
    <dbReference type="NCBI Taxonomy" id="69820"/>
    <lineage>
        <taxon>Eukaryota</taxon>
        <taxon>Metazoa</taxon>
        <taxon>Ecdysozoa</taxon>
        <taxon>Arthropoda</taxon>
        <taxon>Hexapoda</taxon>
        <taxon>Insecta</taxon>
        <taxon>Pterygota</taxon>
        <taxon>Neoptera</taxon>
        <taxon>Endopterygota</taxon>
        <taxon>Lepidoptera</taxon>
        <taxon>Glossata</taxon>
        <taxon>Ditrysia</taxon>
        <taxon>Noctuoidea</taxon>
        <taxon>Noctuidae</taxon>
        <taxon>Amphipyrinae</taxon>
        <taxon>Spodoptera</taxon>
    </lineage>
</organism>
<proteinExistence type="predicted"/>
<evidence type="ECO:0000313" key="3">
    <source>
        <dbReference type="RefSeq" id="XP_022835464.1"/>
    </source>
</evidence>
<gene>
    <name evidence="3" type="primary">LOC111362923</name>
</gene>
<feature type="signal peptide" evidence="1">
    <location>
        <begin position="1"/>
        <end position="19"/>
    </location>
</feature>
<dbReference type="GeneID" id="111362923"/>
<evidence type="ECO:0000313" key="2">
    <source>
        <dbReference type="Proteomes" id="UP000301870"/>
    </source>
</evidence>
<dbReference type="RefSeq" id="XP_022835464.1">
    <property type="nucleotide sequence ID" value="XM_022979696.1"/>
</dbReference>
<dbReference type="KEGG" id="sliu:111362923"/>
<dbReference type="PROSITE" id="PS51257">
    <property type="entry name" value="PROKAR_LIPOPROTEIN"/>
    <property type="match status" value="1"/>
</dbReference>
<dbReference type="Proteomes" id="UP000301870">
    <property type="component" value="Unplaced"/>
</dbReference>
<dbReference type="AlphaFoldDB" id="A0A9J7EUF7"/>
<accession>A0A9J7EUF7</accession>